<sequence>MNEARIEAYLTLIQALLQCENGQEPALLEANAELLDAGLVAVMKQYADFLEQQGDSNNGRWLLNMAQQLEQILEPPRDNQNPYISFLQTLLQTIAENPGNRQAIYPLLDNNLHLLDENLVNLLRAWGNHTKEQASPEETYQLAAILYYLADAFDEFPKGNPRINLAIAVYGYEFCVATIFRQPGLERDLAQTLNNLGIAYRTQAELCQEPVVNLERAIAAYTEATTIRRQPGLERDLAQTLNNLGNAYVTQAQLGQEPVANLEQAIAAYNEATTIRRQPGLERDLAATLNNLGIAYGTQAQLGQEPVANLEQAIAAFTEATTISRQPGLERDLAQTLNNLGIAYCTQAQLGQEPVANLEQAIATYTEATTIRRQLGLERDLAQTLTNLGIAYRTQAELGKEPVANLERAIAAHTEAATIRRQPGLERDLARTLNNLGNAYSTQAELGKEPVANLERAMAALKEAATIRRQPGLERDLAETLNNLGNAYSTQAELGKEPVANLERAMAAYTEATTIRRQPGLERDLAETLNNLGNAYVTQAELGKEPVVNLERAMAALKEAATIRREMGLERDLAATLANLGNAYVIQAELGKEPVANLERAIAAYTEATTIFRQPGLERDLAATLNNLGNAYSTQAELGQEPVANLEQAIANYREALSFLNPALLPADTLRTGRSLGNLGFQQGWWDIAIEGYTVAVEAVEQSRAWATSEALRQEIVRKSIGVYENLIQAAVNQGDLSLALRTVERSRSKRLADLIAVGDLYADGRVPPEIQAWYQQVKDSRQIQSQLRQKPLDQPGFTEKPQPYPIGNTRASFATEQLHAAEAAEHQAWDALYRFDAITAQLQQPQPQPRLDELTALLPSPQTALLSFYTTATHTHIFVLRRPSRDGGEGVNCHTIPNPPESANDLQNWLIDNWVNPYIAINQAKTPQSRQQRRDEWHQAMATRLQELATRLQFDTLIQQHLQGITELILIPHLFLHQIPFDLLPTAQGQLLGDRFRLQFVPSTKILGLCRERSQPTPDTLGIVENTTEDLPYTPLECEWVAQTWNVPRQRRLQGRTVTPDSYLQLLKQVQALLSSHHATSRPDDPLNSHLVLDGEQKVTLRDLLSPLWRFPELSEVFLSCCETGLSFATSRDEEGKLRRELLDEPLSLGTGFLLGGARAVISSHWAVTDLATALFSREYHRARRAGGERLTALHQARQALRETCQKDWRDRLTADYQQAYQTWRQMRQTKDPNADTAQANYQKIGELIKWLDEFAPDAVPFQDYRYWGAFYCLGLP</sequence>
<reference evidence="2 3" key="1">
    <citation type="submission" date="2019-02" db="EMBL/GenBank/DDBJ databases">
        <title>Draft genome sequence of Arthrospira platensis NIES-3804.</title>
        <authorList>
            <person name="Yamaguchi H."/>
            <person name="Suzuki S."/>
            <person name="Kawachi M."/>
        </authorList>
    </citation>
    <scope>NUCLEOTIDE SEQUENCE [LARGE SCALE GENOMIC DNA]</scope>
    <source>
        <strain evidence="2 3">NIES-3804</strain>
    </source>
</reference>
<name>A0A6H9G4Z0_MICAE</name>
<dbReference type="Gene3D" id="1.25.40.10">
    <property type="entry name" value="Tetratricopeptide repeat domain"/>
    <property type="match status" value="2"/>
</dbReference>
<evidence type="ECO:0000259" key="1">
    <source>
        <dbReference type="Pfam" id="PF12770"/>
    </source>
</evidence>
<protein>
    <recommendedName>
        <fullName evidence="1">CHAT domain-containing protein</fullName>
    </recommendedName>
</protein>
<dbReference type="EMBL" id="BJCI01000030">
    <property type="protein sequence ID" value="GCL50468.1"/>
    <property type="molecule type" value="Genomic_DNA"/>
</dbReference>
<dbReference type="SMART" id="SM00028">
    <property type="entry name" value="TPR"/>
    <property type="match status" value="9"/>
</dbReference>
<dbReference type="InterPro" id="IPR024983">
    <property type="entry name" value="CHAT_dom"/>
</dbReference>
<dbReference type="PANTHER" id="PTHR10098">
    <property type="entry name" value="RAPSYN-RELATED"/>
    <property type="match status" value="1"/>
</dbReference>
<feature type="domain" description="CHAT" evidence="1">
    <location>
        <begin position="947"/>
        <end position="1276"/>
    </location>
</feature>
<accession>A0A6H9G4Z0</accession>
<organism evidence="2 3">
    <name type="scientific">Microcystis aeruginosa NIES-3804</name>
    <dbReference type="NCBI Taxonomy" id="2517783"/>
    <lineage>
        <taxon>Bacteria</taxon>
        <taxon>Bacillati</taxon>
        <taxon>Cyanobacteriota</taxon>
        <taxon>Cyanophyceae</taxon>
        <taxon>Oscillatoriophycideae</taxon>
        <taxon>Chroococcales</taxon>
        <taxon>Microcystaceae</taxon>
        <taxon>Microcystis</taxon>
    </lineage>
</organism>
<comment type="caution">
    <text evidence="2">The sequence shown here is derived from an EMBL/GenBank/DDBJ whole genome shotgun (WGS) entry which is preliminary data.</text>
</comment>
<proteinExistence type="predicted"/>
<dbReference type="RefSeq" id="WP_159293595.1">
    <property type="nucleotide sequence ID" value="NZ_BJCI01000030.1"/>
</dbReference>
<dbReference type="InterPro" id="IPR011990">
    <property type="entry name" value="TPR-like_helical_dom_sf"/>
</dbReference>
<gene>
    <name evidence="2" type="ORF">NIES3804_20360</name>
</gene>
<dbReference type="SUPFAM" id="SSF48452">
    <property type="entry name" value="TPR-like"/>
    <property type="match status" value="3"/>
</dbReference>
<dbReference type="InterPro" id="IPR019734">
    <property type="entry name" value="TPR_rpt"/>
</dbReference>
<evidence type="ECO:0000313" key="3">
    <source>
        <dbReference type="Proteomes" id="UP000435041"/>
    </source>
</evidence>
<dbReference type="AlphaFoldDB" id="A0A6H9G4Z0"/>
<dbReference type="Pfam" id="PF12770">
    <property type="entry name" value="CHAT"/>
    <property type="match status" value="1"/>
</dbReference>
<evidence type="ECO:0000313" key="2">
    <source>
        <dbReference type="EMBL" id="GCL50468.1"/>
    </source>
</evidence>
<dbReference type="Proteomes" id="UP000435041">
    <property type="component" value="Unassembled WGS sequence"/>
</dbReference>